<evidence type="ECO:0000313" key="2">
    <source>
        <dbReference type="Proteomes" id="UP001153334"/>
    </source>
</evidence>
<organism evidence="1 2">
    <name type="scientific">Nemania bipapillata</name>
    <dbReference type="NCBI Taxonomy" id="110536"/>
    <lineage>
        <taxon>Eukaryota</taxon>
        <taxon>Fungi</taxon>
        <taxon>Dikarya</taxon>
        <taxon>Ascomycota</taxon>
        <taxon>Pezizomycotina</taxon>
        <taxon>Sordariomycetes</taxon>
        <taxon>Xylariomycetidae</taxon>
        <taxon>Xylariales</taxon>
        <taxon>Xylariaceae</taxon>
        <taxon>Nemania</taxon>
    </lineage>
</organism>
<gene>
    <name evidence="1" type="ORF">ONZ43_g2075</name>
</gene>
<dbReference type="EMBL" id="JAPESX010000405">
    <property type="protein sequence ID" value="KAJ8121482.1"/>
    <property type="molecule type" value="Genomic_DNA"/>
</dbReference>
<evidence type="ECO:0000313" key="1">
    <source>
        <dbReference type="EMBL" id="KAJ8121482.1"/>
    </source>
</evidence>
<proteinExistence type="predicted"/>
<protein>
    <submittedName>
        <fullName evidence="1">Uncharacterized protein</fullName>
    </submittedName>
</protein>
<comment type="caution">
    <text evidence="1">The sequence shown here is derived from an EMBL/GenBank/DDBJ whole genome shotgun (WGS) entry which is preliminary data.</text>
</comment>
<sequence length="1420" mass="157256">MDEINKLEAIAIIGTSCRLPGGINSPGRLWELLKHPVDLSSKIPASRFNSESFYHPDAEHPGTANVTKAYLLDDDPLAFDNDFFNINIREAESMDPQQRIILEVVYEAIEAAGYSISQLQGSSTGVFMGQMTDDYRDLLLRDIDCHPLYTGTGISRSILANRVSYAFDWKGPSVNIDTACSSSLVALHQAVQSLRQGECDTAVVAGVNLVFGPETFSVLSSSKLRMLSPTGKCHMWDESADGYARGEGFVAIVIKTLTSALVDGDHIECTIRNTGVNQDGQSAGLTVPSSDAQADLIRSTYQKCGLDCSKEEGRCQYFEAHGTGTQVGDPKEAQGISLAFFPETIRRGGSDRHAPELNNTQAHKLHVGSVKTVIGHTEGTAGLASLLKASLAVQHGLMPPNLHFHRLNPTIEPYYDHLEVVVSPQVWPRLPLDTPRRVSVNSFGFGGTNAHAIIESWTDTRTPKEILSSSPVWGPFVLSAHSKPALKSVIISLSETLKSQTSIDLSRLAWTLQTRRTHFKHRVSVSAATKKQLIYRLDSLIRKADEWQVTPRPSQAPIVRILGIFTGQGAQWTSMGASLLHHSNSFKRTFRSLDSALQGISLAPDWSLVDELLRQDDPMRTSSAEISQPLCTALQIALVNLLWECGISFSAVVGHSSGEIAAAYAAGVLTASDAILIAYYRGYHARDCKNKMTGKMMAVSMSPKEAQLFCQQPCFQGKIVVAAENSHSSTTLSGDGEAIEKAKSMLDRKSVFARVLMTDTAYHSHHVDSAREPYSASLKSATIRPARDCFRGACNWYSTVYDWCEGQNAAIPTSFDAMYWVENLTKPVLFSRAIRAALRENAFDLALEIGPHTALRGPATETIRAALGGSSLPYLGPLERNKDALETFSNVLGSIWCHVSPQSSPVDFAGFKMACDGPESVRPRIQKNLPPYPWDHDRLMIKESRRSKSWRTRSSAAHELLGYPVSWTQNGCHWRKILRLDDVDWLRCHRFQNQALLPASSYLVVAINAALHIAGNDLPVRMIELQDFVIHNAVAFEESVSGVELHFSIRVVEDRRAEKVAEFWCSCSNADTASPQFNKDVVTGRIAIHVGPETEGLLPRRVIPSLPMTGVSTDRFYHWMDKVGLQYSVPFILDSIKRRLNMATVTTMPTITSDYIIHPGTLDSLFQGLYAAFSYPGDGRVWTTYLPTSFRRLRFDIGAHHRMNSRTDVKLVADCYVTNSSAREICGDIDVFSTIDDHAGIQVQGIVLSSLEVPRASNDQNMFWETVWKKDLMSIAVLDEQRCQQKPSVENHTFHDACERTAYFYLTRLLEDSEQHTIALSEGQLTHLMNWASKRANSSRQRVLESPWPTDWQTDNLESIIALKGEELLGQVDLEAINHLGARLPSIGRGSEPLMQTLETEKILDKFYTNGLGVSEDENP</sequence>
<accession>A0ACC2J2B3</accession>
<reference evidence="1" key="1">
    <citation type="submission" date="2022-11" db="EMBL/GenBank/DDBJ databases">
        <title>Genome Sequence of Nemania bipapillata.</title>
        <authorList>
            <person name="Buettner E."/>
        </authorList>
    </citation>
    <scope>NUCLEOTIDE SEQUENCE</scope>
    <source>
        <strain evidence="1">CP14</strain>
    </source>
</reference>
<keyword evidence="2" id="KW-1185">Reference proteome</keyword>
<name>A0ACC2J2B3_9PEZI</name>
<dbReference type="Proteomes" id="UP001153334">
    <property type="component" value="Unassembled WGS sequence"/>
</dbReference>